<dbReference type="AlphaFoldDB" id="A0AAD8XRA0"/>
<geneLocation type="mitochondrion" evidence="2"/>
<dbReference type="Proteomes" id="UP001224775">
    <property type="component" value="Unassembled WGS sequence"/>
</dbReference>
<evidence type="ECO:0000313" key="3">
    <source>
        <dbReference type="Proteomes" id="UP001224775"/>
    </source>
</evidence>
<dbReference type="EMBL" id="JATAAI010000083">
    <property type="protein sequence ID" value="KAK1732065.1"/>
    <property type="molecule type" value="Genomic_DNA"/>
</dbReference>
<gene>
    <name evidence="2" type="ORF">QTG54_017106</name>
</gene>
<evidence type="ECO:0000256" key="1">
    <source>
        <dbReference type="ARBA" id="ARBA00008889"/>
    </source>
</evidence>
<protein>
    <submittedName>
        <fullName evidence="2">Uncharacterized protein</fullName>
    </submittedName>
</protein>
<keyword evidence="2" id="KW-0496">Mitochondrion</keyword>
<organism evidence="2 3">
    <name type="scientific">Skeletonema marinoi</name>
    <dbReference type="NCBI Taxonomy" id="267567"/>
    <lineage>
        <taxon>Eukaryota</taxon>
        <taxon>Sar</taxon>
        <taxon>Stramenopiles</taxon>
        <taxon>Ochrophyta</taxon>
        <taxon>Bacillariophyta</taxon>
        <taxon>Coscinodiscophyceae</taxon>
        <taxon>Thalassiosirophycidae</taxon>
        <taxon>Thalassiosirales</taxon>
        <taxon>Skeletonemataceae</taxon>
        <taxon>Skeletonema</taxon>
        <taxon>Skeletonema marinoi-dohrnii complex</taxon>
    </lineage>
</organism>
<proteinExistence type="inferred from homology"/>
<accession>A0AAD8XRA0</accession>
<dbReference type="SUPFAM" id="SSF160369">
    <property type="entry name" value="Ribosomal protein L10-like"/>
    <property type="match status" value="1"/>
</dbReference>
<comment type="similarity">
    <text evidence="1">Belongs to the universal ribosomal protein uL10 family.</text>
</comment>
<dbReference type="InterPro" id="IPR043141">
    <property type="entry name" value="Ribosomal_uL10-like_sf"/>
</dbReference>
<comment type="caution">
    <text evidence="2">The sequence shown here is derived from an EMBL/GenBank/DDBJ whole genome shotgun (WGS) entry which is preliminary data.</text>
</comment>
<reference evidence="2" key="1">
    <citation type="submission" date="2023-06" db="EMBL/GenBank/DDBJ databases">
        <title>Survivors Of The Sea: Transcriptome response of Skeletonema marinoi to long-term dormancy.</title>
        <authorList>
            <person name="Pinder M.I.M."/>
            <person name="Kourtchenko O."/>
            <person name="Robertson E.K."/>
            <person name="Larsson T."/>
            <person name="Maumus F."/>
            <person name="Osuna-Cruz C.M."/>
            <person name="Vancaester E."/>
            <person name="Stenow R."/>
            <person name="Vandepoele K."/>
            <person name="Ploug H."/>
            <person name="Bruchert V."/>
            <person name="Godhe A."/>
            <person name="Topel M."/>
        </authorList>
    </citation>
    <scope>NUCLEOTIDE SEQUENCE</scope>
    <source>
        <strain evidence="2">R05AC</strain>
    </source>
</reference>
<name>A0AAD8XRA0_9STRA</name>
<evidence type="ECO:0000313" key="2">
    <source>
        <dbReference type="EMBL" id="KAK1732065.1"/>
    </source>
</evidence>
<sequence length="157" mass="18808">MDFNLKTYKRLKIKYYLKTINFFFFFHGASLDSESWIKTEQTLVKNKLKYYRVFNTLMTKTLNYSIFKNLTTLLHGPIILINSDHLKLTPKKLKNVNPLVNLLCLKLNNKIYSRKQIKNIKELSYIENVSIFHKSMKSLIKMPYYKFRSKKPLLISK</sequence>
<dbReference type="Gene3D" id="3.30.70.1730">
    <property type="match status" value="1"/>
</dbReference>
<keyword evidence="3" id="KW-1185">Reference proteome</keyword>